<evidence type="ECO:0008006" key="4">
    <source>
        <dbReference type="Google" id="ProtNLM"/>
    </source>
</evidence>
<evidence type="ECO:0000256" key="1">
    <source>
        <dbReference type="SAM" id="Phobius"/>
    </source>
</evidence>
<comment type="caution">
    <text evidence="2">The sequence shown here is derived from an EMBL/GenBank/DDBJ whole genome shotgun (WGS) entry which is preliminary data.</text>
</comment>
<dbReference type="Proteomes" id="UP001501710">
    <property type="component" value="Unassembled WGS sequence"/>
</dbReference>
<reference evidence="3" key="1">
    <citation type="journal article" date="2019" name="Int. J. Syst. Evol. Microbiol.">
        <title>The Global Catalogue of Microorganisms (GCM) 10K type strain sequencing project: providing services to taxonomists for standard genome sequencing and annotation.</title>
        <authorList>
            <consortium name="The Broad Institute Genomics Platform"/>
            <consortium name="The Broad Institute Genome Sequencing Center for Infectious Disease"/>
            <person name="Wu L."/>
            <person name="Ma J."/>
        </authorList>
    </citation>
    <scope>NUCLEOTIDE SEQUENCE [LARGE SCALE GENOMIC DNA]</scope>
    <source>
        <strain evidence="3">JCM 17440</strain>
    </source>
</reference>
<dbReference type="RefSeq" id="WP_344898851.1">
    <property type="nucleotide sequence ID" value="NZ_BAABAS010000011.1"/>
</dbReference>
<feature type="transmembrane region" description="Helical" evidence="1">
    <location>
        <begin position="18"/>
        <end position="38"/>
    </location>
</feature>
<keyword evidence="1" id="KW-0472">Membrane</keyword>
<protein>
    <recommendedName>
        <fullName evidence="4">Secreted protein</fullName>
    </recommendedName>
</protein>
<keyword evidence="1" id="KW-1133">Transmembrane helix</keyword>
<keyword evidence="1" id="KW-0812">Transmembrane</keyword>
<evidence type="ECO:0000313" key="2">
    <source>
        <dbReference type="EMBL" id="GAA4234754.1"/>
    </source>
</evidence>
<evidence type="ECO:0000313" key="3">
    <source>
        <dbReference type="Proteomes" id="UP001501710"/>
    </source>
</evidence>
<proteinExistence type="predicted"/>
<name>A0ABP8C6W4_9ACTN</name>
<keyword evidence="3" id="KW-1185">Reference proteome</keyword>
<organism evidence="2 3">
    <name type="scientific">Actinomadura meridiana</name>
    <dbReference type="NCBI Taxonomy" id="559626"/>
    <lineage>
        <taxon>Bacteria</taxon>
        <taxon>Bacillati</taxon>
        <taxon>Actinomycetota</taxon>
        <taxon>Actinomycetes</taxon>
        <taxon>Streptosporangiales</taxon>
        <taxon>Thermomonosporaceae</taxon>
        <taxon>Actinomadura</taxon>
    </lineage>
</organism>
<gene>
    <name evidence="2" type="ORF">GCM10022254_40380</name>
</gene>
<dbReference type="EMBL" id="BAABAS010000011">
    <property type="protein sequence ID" value="GAA4234754.1"/>
    <property type="molecule type" value="Genomic_DNA"/>
</dbReference>
<sequence>MSGRSDSYLSFGLPEGTAATGCVVVVIAAAAFLAYNYAHSDSTNGLDYASGDKPEEMKNSACFNNYGPCPPSGFKWRIPASGVIQTQFKRENIQDGAKFRGSFRLDAAKLVEDEVRDCAAVVDWSLLADGKPLAHGTVKAGSDEQRVTGTPPRETRFVQFTARRTDTLNCRSTVQWIYAGLD</sequence>
<accession>A0ABP8C6W4</accession>